<protein>
    <submittedName>
        <fullName evidence="3">Molybdopterin-guanine dinucleotide biosynthesis protein</fullName>
    </submittedName>
</protein>
<dbReference type="InterPro" id="IPR029044">
    <property type="entry name" value="Nucleotide-diphossugar_trans"/>
</dbReference>
<dbReference type="AlphaFoldDB" id="A0A4V1Q7J9"/>
<evidence type="ECO:0000259" key="2">
    <source>
        <dbReference type="Pfam" id="PF12804"/>
    </source>
</evidence>
<dbReference type="GO" id="GO:0016779">
    <property type="term" value="F:nucleotidyltransferase activity"/>
    <property type="evidence" value="ECO:0007669"/>
    <property type="project" value="TreeGrafter"/>
</dbReference>
<feature type="domain" description="MobA-like NTP transferase" evidence="2">
    <location>
        <begin position="5"/>
        <end position="160"/>
    </location>
</feature>
<dbReference type="PANTHER" id="PTHR19136">
    <property type="entry name" value="MOLYBDENUM COFACTOR GUANYLYLTRANSFERASE"/>
    <property type="match status" value="1"/>
</dbReference>
<organism evidence="3 4">
    <name type="scientific">Propioniciclava flava</name>
    <dbReference type="NCBI Taxonomy" id="2072026"/>
    <lineage>
        <taxon>Bacteria</taxon>
        <taxon>Bacillati</taxon>
        <taxon>Actinomycetota</taxon>
        <taxon>Actinomycetes</taxon>
        <taxon>Propionibacteriales</taxon>
        <taxon>Propionibacteriaceae</taxon>
        <taxon>Propioniciclava</taxon>
    </lineage>
</organism>
<keyword evidence="4" id="KW-1185">Reference proteome</keyword>
<dbReference type="PANTHER" id="PTHR19136:SF81">
    <property type="entry name" value="MOLYBDENUM COFACTOR GUANYLYLTRANSFERASE"/>
    <property type="match status" value="1"/>
</dbReference>
<dbReference type="EMBL" id="PPCV01000002">
    <property type="protein sequence ID" value="RXW32848.1"/>
    <property type="molecule type" value="Genomic_DNA"/>
</dbReference>
<accession>A0A4V1Q7J9</accession>
<comment type="caution">
    <text evidence="3">The sequence shown here is derived from an EMBL/GenBank/DDBJ whole genome shotgun (WGS) entry which is preliminary data.</text>
</comment>
<proteinExistence type="predicted"/>
<dbReference type="OrthoDB" id="4408226at2"/>
<dbReference type="Pfam" id="PF12804">
    <property type="entry name" value="NTP_transf_3"/>
    <property type="match status" value="1"/>
</dbReference>
<name>A0A4V1Q7J9_9ACTN</name>
<gene>
    <name evidence="3" type="ORF">C1706_02890</name>
</gene>
<dbReference type="Proteomes" id="UP000290624">
    <property type="component" value="Unassembled WGS sequence"/>
</dbReference>
<evidence type="ECO:0000256" key="1">
    <source>
        <dbReference type="ARBA" id="ARBA00022679"/>
    </source>
</evidence>
<dbReference type="InterPro" id="IPR025877">
    <property type="entry name" value="MobA-like_NTP_Trfase"/>
</dbReference>
<evidence type="ECO:0000313" key="3">
    <source>
        <dbReference type="EMBL" id="RXW32848.1"/>
    </source>
</evidence>
<dbReference type="RefSeq" id="WP_129457715.1">
    <property type="nucleotide sequence ID" value="NZ_PPCV01000002.1"/>
</dbReference>
<sequence>MERVVVVVGGGRSSRMGVDKLALRLEGRTLLERCISAGLTWASRAIVAGDEPDAWVSDARVTFRREDPPFGGPVAGLAAALAAAPTADEVMILAGDLAHPDAAVALLSPTRLRGDGVALLDAEGWPQYLAGRYFAASVRRAIAALDTVRDSSVRRLMRPLDVTLLPAPAFATLDLDTPEVAKISGAIDPQMRI</sequence>
<dbReference type="Gene3D" id="3.90.550.10">
    <property type="entry name" value="Spore Coat Polysaccharide Biosynthesis Protein SpsA, Chain A"/>
    <property type="match status" value="1"/>
</dbReference>
<keyword evidence="1" id="KW-0808">Transferase</keyword>
<reference evidence="3 4" key="1">
    <citation type="submission" date="2018-01" db="EMBL/GenBank/DDBJ databases">
        <title>Lactibacter flavus gen. nov., sp. nov., a novel bacterium of the family Propionibacteriaceae isolated from raw milk and dairy products.</title>
        <authorList>
            <person name="Wenning M."/>
            <person name="Breitenwieser F."/>
            <person name="Huptas C."/>
            <person name="von Neubeck M."/>
            <person name="Busse H.-J."/>
            <person name="Scherer S."/>
        </authorList>
    </citation>
    <scope>NUCLEOTIDE SEQUENCE [LARGE SCALE GENOMIC DNA]</scope>
    <source>
        <strain evidence="3 4">VG341</strain>
    </source>
</reference>
<evidence type="ECO:0000313" key="4">
    <source>
        <dbReference type="Proteomes" id="UP000290624"/>
    </source>
</evidence>
<dbReference type="SUPFAM" id="SSF53448">
    <property type="entry name" value="Nucleotide-diphospho-sugar transferases"/>
    <property type="match status" value="1"/>
</dbReference>